<sequence>MPARDAPQVRINPLSIHSTANTMATTPDPNALTTIASVECSDLILSANETCTYTIVFTRAVKPATFTLADLKIVKPSTYEVITNKGELSNLRTTDNNITWKFDLKAPDSGDSTGNLILLHAEDVEDVNGNRCAGVGVQGVDVLSRMYSDGVQAFRAHTYTIDTTKPTATVTFNKSAFTVGETATVTFAFSEDVGTSFGRDDVEVDNGTLGELTRVANTNRWTASFTPSVNVEDASNTIRVNLTGVTDLAGNAGTGKAASTIDTTKPSATVTLDKSIFKVGETATVTFAFSEDVGTSFSSADVVAENGTLGELTRTAGTNSWTATFTPTNGLQKTTNNSIRVNLTGVTDIVGNAGTGQAVSTGYTIDTLRPTATITLDKSALKVGETATVTFAFSEDVGTSFDAHDIVGMDNVRGLDNLTRVESTNNWTARITPTEDVEAALNTIRVNLAGVTDTTGNAGEGQAASTNYTISTRPPSAGVTIDRSLLRVGETATVSFSFNKDVGASFGLDDVEVDNGTLSELTRASTTNNWTANFTPTANVEAASNTVRVKLTGVTDTAGNVGVGQVVSTNYAIDTRPPGATITLDKSSLRVGETATVTFAFSEDVGTSFSSDDVEVDNGTLGALTRTASTNSWTAPFTPTADVEDASNTIRVKLTGVTDTAGNAGVGQAASTNYVVDTRAPVFASATVNGAQLVLSYTEGLSLDAGHVAANGAFAVLVNNTANAVTRVSVEPQAKTVTLTLSTAVTPGQSVSVAYQDPTAGDDANAIQDTAGNDAASFAATQVRNDTATPAPRRPALPETPNAPNADSDGVPDAQENQAVGPKGSITGDGNGDGIQDSAQATVASFRAKTANSFDTSVTLVADSRDGKVPLDSHTRITGLEQEDAPALTPRALETPIALTSFKAALETAGSSETFSLYVDPKIGVNGYWLQDHSGTWVNLASSPYGGKMVNEGGRLRLDFQIKDGGPFDADRQADGVITAPGAAAKMPLSIVGLAPDVAHDGFWF</sequence>
<dbReference type="NCBIfam" id="TIGR02059">
    <property type="entry name" value="swm_rep_I"/>
    <property type="match status" value="1"/>
</dbReference>
<dbReference type="PANTHER" id="PTHR34677">
    <property type="match status" value="1"/>
</dbReference>
<feature type="domain" description="Bacterial Ig-like" evidence="3">
    <location>
        <begin position="162"/>
        <end position="259"/>
    </location>
</feature>
<dbReference type="InterPro" id="IPR044048">
    <property type="entry name" value="Big_12"/>
</dbReference>
<dbReference type="NCBIfam" id="NF041766">
    <property type="entry name" value="choice_anch_U"/>
    <property type="match status" value="1"/>
</dbReference>
<feature type="region of interest" description="Disordered" evidence="2">
    <location>
        <begin position="785"/>
        <end position="837"/>
    </location>
</feature>
<keyword evidence="1" id="KW-0732">Signal</keyword>
<dbReference type="Proteomes" id="UP001208935">
    <property type="component" value="Unassembled WGS sequence"/>
</dbReference>
<evidence type="ECO:0000313" key="5">
    <source>
        <dbReference type="Proteomes" id="UP001208935"/>
    </source>
</evidence>
<feature type="domain" description="Bacterial Ig-like" evidence="3">
    <location>
        <begin position="472"/>
        <end position="573"/>
    </location>
</feature>
<dbReference type="InterPro" id="IPR053784">
    <property type="entry name" value="Choice_anch_U_dom"/>
</dbReference>
<dbReference type="PANTHER" id="PTHR34677:SF3">
    <property type="entry name" value="BACTERIAL IG-LIKE DOMAIN-CONTAINING PROTEIN"/>
    <property type="match status" value="1"/>
</dbReference>
<feature type="domain" description="Bacterial Ig-like" evidence="3">
    <location>
        <begin position="36"/>
        <end position="135"/>
    </location>
</feature>
<dbReference type="InterPro" id="IPR011801">
    <property type="entry name" value="Swm_rep_I_cyn"/>
</dbReference>
<dbReference type="InterPro" id="IPR014755">
    <property type="entry name" value="Cu-Rt/internalin_Ig-like"/>
</dbReference>
<reference evidence="5" key="1">
    <citation type="submission" date="2023-07" db="EMBL/GenBank/DDBJ databases">
        <title>Verminephrobacter genomes.</title>
        <authorList>
            <person name="Lund M.B."/>
        </authorList>
    </citation>
    <scope>NUCLEOTIDE SEQUENCE [LARGE SCALE GENOMIC DNA]</scope>
    <source>
        <strain evidence="5">AtM5-05</strain>
    </source>
</reference>
<comment type="caution">
    <text evidence="4">The sequence shown here is derived from an EMBL/GenBank/DDBJ whole genome shotgun (WGS) entry which is preliminary data.</text>
</comment>
<evidence type="ECO:0000256" key="2">
    <source>
        <dbReference type="SAM" id="MobiDB-lite"/>
    </source>
</evidence>
<evidence type="ECO:0000313" key="4">
    <source>
        <dbReference type="EMBL" id="MCW5319947.1"/>
    </source>
</evidence>
<protein>
    <recommendedName>
        <fullName evidence="3">Bacterial Ig-like domain-containing protein</fullName>
    </recommendedName>
</protein>
<organism evidence="4 5">
    <name type="scientific">Verminephrobacter aporrectodeae subsp. tuberculatae</name>
    <dbReference type="NCBI Taxonomy" id="1110392"/>
    <lineage>
        <taxon>Bacteria</taxon>
        <taxon>Pseudomonadati</taxon>
        <taxon>Pseudomonadota</taxon>
        <taxon>Betaproteobacteria</taxon>
        <taxon>Burkholderiales</taxon>
        <taxon>Comamonadaceae</taxon>
        <taxon>Verminephrobacter</taxon>
    </lineage>
</organism>
<feature type="domain" description="Bacterial Ig-like" evidence="3">
    <location>
        <begin position="262"/>
        <end position="365"/>
    </location>
</feature>
<name>A0ABT3KNP9_9BURK</name>
<evidence type="ECO:0000256" key="1">
    <source>
        <dbReference type="ARBA" id="ARBA00022729"/>
    </source>
</evidence>
<accession>A0ABT3KNP9</accession>
<proteinExistence type="predicted"/>
<gene>
    <name evidence="4" type="ORF">D5039_01780</name>
</gene>
<evidence type="ECO:0000259" key="3">
    <source>
        <dbReference type="Pfam" id="PF19078"/>
    </source>
</evidence>
<dbReference type="Gene3D" id="2.60.40.1220">
    <property type="match status" value="1"/>
</dbReference>
<dbReference type="Pfam" id="PF19078">
    <property type="entry name" value="Big_12"/>
    <property type="match status" value="6"/>
</dbReference>
<feature type="domain" description="Bacterial Ig-like" evidence="3">
    <location>
        <begin position="574"/>
        <end position="676"/>
    </location>
</feature>
<keyword evidence="5" id="KW-1185">Reference proteome</keyword>
<feature type="domain" description="Bacterial Ig-like" evidence="3">
    <location>
        <begin position="366"/>
        <end position="470"/>
    </location>
</feature>
<dbReference type="EMBL" id="QZCW01000001">
    <property type="protein sequence ID" value="MCW5319947.1"/>
    <property type="molecule type" value="Genomic_DNA"/>
</dbReference>